<gene>
    <name evidence="1" type="ORF">VP395_14525</name>
</gene>
<dbReference type="EMBL" id="JAZHYP010000009">
    <property type="protein sequence ID" value="MEN3324951.1"/>
    <property type="molecule type" value="Genomic_DNA"/>
</dbReference>
<protein>
    <submittedName>
        <fullName evidence="1">Heavy-metal-associated domain-containing protein</fullName>
    </submittedName>
</protein>
<dbReference type="SUPFAM" id="SSF55008">
    <property type="entry name" value="HMA, heavy metal-associated domain"/>
    <property type="match status" value="1"/>
</dbReference>
<dbReference type="Proteomes" id="UP001416393">
    <property type="component" value="Unassembled WGS sequence"/>
</dbReference>
<comment type="caution">
    <text evidence="1">The sequence shown here is derived from an EMBL/GenBank/DDBJ whole genome shotgun (WGS) entry which is preliminary data.</text>
</comment>
<evidence type="ECO:0000313" key="2">
    <source>
        <dbReference type="Proteomes" id="UP001416393"/>
    </source>
</evidence>
<dbReference type="CDD" id="cd00371">
    <property type="entry name" value="HMA"/>
    <property type="match status" value="1"/>
</dbReference>
<dbReference type="Gene3D" id="3.30.70.100">
    <property type="match status" value="1"/>
</dbReference>
<evidence type="ECO:0000313" key="1">
    <source>
        <dbReference type="EMBL" id="MEN3324951.1"/>
    </source>
</evidence>
<sequence>MKTLKIQIPNMQSSHCQMRVNNALSTISDASSITTKPGEASLTLPIETSVLDVITIIEKAGYYVTDISEDDMNLFHHTETENKHAHC</sequence>
<dbReference type="RefSeq" id="WP_346242749.1">
    <property type="nucleotide sequence ID" value="NZ_JAZHYP010000009.1"/>
</dbReference>
<dbReference type="InterPro" id="IPR036163">
    <property type="entry name" value="HMA_dom_sf"/>
</dbReference>
<reference evidence="1 2" key="1">
    <citation type="submission" date="2024-01" db="EMBL/GenBank/DDBJ databases">
        <title>Mariniflexile litorale sp. nov., isolated from the shallow sediments of the Sea of Japan.</title>
        <authorList>
            <person name="Romanenko L."/>
            <person name="Bystritskaya E."/>
            <person name="Isaeva M."/>
        </authorList>
    </citation>
    <scope>NUCLEOTIDE SEQUENCE [LARGE SCALE GENOMIC DNA]</scope>
    <source>
        <strain evidence="1 2">KCTC 32427</strain>
    </source>
</reference>
<dbReference type="InterPro" id="IPR006121">
    <property type="entry name" value="HMA_dom"/>
</dbReference>
<organism evidence="1 2">
    <name type="scientific">Mariniflexile soesokkakense</name>
    <dbReference type="NCBI Taxonomy" id="1343160"/>
    <lineage>
        <taxon>Bacteria</taxon>
        <taxon>Pseudomonadati</taxon>
        <taxon>Bacteroidota</taxon>
        <taxon>Flavobacteriia</taxon>
        <taxon>Flavobacteriales</taxon>
        <taxon>Flavobacteriaceae</taxon>
        <taxon>Mariniflexile</taxon>
    </lineage>
</organism>
<keyword evidence="2" id="KW-1185">Reference proteome</keyword>
<name>A0ABV0ACZ1_9FLAO</name>
<proteinExistence type="predicted"/>
<accession>A0ABV0ACZ1</accession>